<dbReference type="GO" id="GO:0005524">
    <property type="term" value="F:ATP binding"/>
    <property type="evidence" value="ECO:0007669"/>
    <property type="project" value="InterPro"/>
</dbReference>
<dbReference type="GO" id="GO:0009379">
    <property type="term" value="C:Holliday junction helicase complex"/>
    <property type="evidence" value="ECO:0007669"/>
    <property type="project" value="InterPro"/>
</dbReference>
<dbReference type="AlphaFoldDB" id="A0A538T3V8"/>
<gene>
    <name evidence="1" type="ORF">E6K72_02705</name>
</gene>
<feature type="non-terminal residue" evidence="1">
    <location>
        <position position="1"/>
    </location>
</feature>
<dbReference type="CDD" id="cd14332">
    <property type="entry name" value="UBA_RuvA_C"/>
    <property type="match status" value="1"/>
</dbReference>
<accession>A0A538T3V8</accession>
<evidence type="ECO:0000313" key="1">
    <source>
        <dbReference type="EMBL" id="TMQ58321.1"/>
    </source>
</evidence>
<evidence type="ECO:0000313" key="2">
    <source>
        <dbReference type="Proteomes" id="UP000317716"/>
    </source>
</evidence>
<proteinExistence type="predicted"/>
<dbReference type="Proteomes" id="UP000317716">
    <property type="component" value="Unassembled WGS sequence"/>
</dbReference>
<name>A0A538T3V8_UNCEI</name>
<dbReference type="GO" id="GO:0006310">
    <property type="term" value="P:DNA recombination"/>
    <property type="evidence" value="ECO:0007669"/>
    <property type="project" value="InterPro"/>
</dbReference>
<organism evidence="1 2">
    <name type="scientific">Eiseniibacteriota bacterium</name>
    <dbReference type="NCBI Taxonomy" id="2212470"/>
    <lineage>
        <taxon>Bacteria</taxon>
        <taxon>Candidatus Eiseniibacteriota</taxon>
    </lineage>
</organism>
<dbReference type="InterPro" id="IPR011114">
    <property type="entry name" value="RuvA_C"/>
</dbReference>
<dbReference type="EMBL" id="VBOS01000082">
    <property type="protein sequence ID" value="TMQ58321.1"/>
    <property type="molecule type" value="Genomic_DNA"/>
</dbReference>
<reference evidence="1 2" key="1">
    <citation type="journal article" date="2019" name="Nat. Microbiol.">
        <title>Mediterranean grassland soil C-N compound turnover is dependent on rainfall and depth, and is mediated by genomically divergent microorganisms.</title>
        <authorList>
            <person name="Diamond S."/>
            <person name="Andeer P.F."/>
            <person name="Li Z."/>
            <person name="Crits-Christoph A."/>
            <person name="Burstein D."/>
            <person name="Anantharaman K."/>
            <person name="Lane K.R."/>
            <person name="Thomas B.C."/>
            <person name="Pan C."/>
            <person name="Northen T.R."/>
            <person name="Banfield J.F."/>
        </authorList>
    </citation>
    <scope>NUCLEOTIDE SEQUENCE [LARGE SCALE GENOMIC DNA]</scope>
    <source>
        <strain evidence="1">WS_2</strain>
    </source>
</reference>
<dbReference type="InterPro" id="IPR036267">
    <property type="entry name" value="RuvA_C_sf"/>
</dbReference>
<dbReference type="SUPFAM" id="SSF46929">
    <property type="entry name" value="DNA helicase RuvA subunit, C-terminal domain"/>
    <property type="match status" value="1"/>
</dbReference>
<protein>
    <submittedName>
        <fullName evidence="1">Uncharacterized protein</fullName>
    </submittedName>
</protein>
<dbReference type="GO" id="GO:0006281">
    <property type="term" value="P:DNA repair"/>
    <property type="evidence" value="ECO:0007669"/>
    <property type="project" value="InterPro"/>
</dbReference>
<sequence length="102" mass="11024">SQALANEHAEDLRACLRELGFRAGEARRAVEFCETIPVGTLEERVRAALKFLCPRPRFHDRLGNEPKSADHVPVGRAMTSQLRTTALAPCGTVAGSPRGSGL</sequence>
<comment type="caution">
    <text evidence="1">The sequence shown here is derived from an EMBL/GenBank/DDBJ whole genome shotgun (WGS) entry which is preliminary data.</text>
</comment>
<dbReference type="GO" id="GO:0009378">
    <property type="term" value="F:four-way junction helicase activity"/>
    <property type="evidence" value="ECO:0007669"/>
    <property type="project" value="InterPro"/>
</dbReference>